<reference evidence="2" key="5">
    <citation type="journal article" date="2021" name="G3 (Bethesda)">
        <title>Aegilops tauschii genome assembly Aet v5.0 features greater sequence contiguity and improved annotation.</title>
        <authorList>
            <person name="Wang L."/>
            <person name="Zhu T."/>
            <person name="Rodriguez J.C."/>
            <person name="Deal K.R."/>
            <person name="Dubcovsky J."/>
            <person name="McGuire P.E."/>
            <person name="Lux T."/>
            <person name="Spannagl M."/>
            <person name="Mayer K.F.X."/>
            <person name="Baldrich P."/>
            <person name="Meyers B.C."/>
            <person name="Huo N."/>
            <person name="Gu Y.Q."/>
            <person name="Zhou H."/>
            <person name="Devos K.M."/>
            <person name="Bennetzen J.L."/>
            <person name="Unver T."/>
            <person name="Budak H."/>
            <person name="Gulick P.J."/>
            <person name="Galiba G."/>
            <person name="Kalapos B."/>
            <person name="Nelson D.R."/>
            <person name="Li P."/>
            <person name="You F.M."/>
            <person name="Luo M.C."/>
            <person name="Dvorak J."/>
        </authorList>
    </citation>
    <scope>NUCLEOTIDE SEQUENCE [LARGE SCALE GENOMIC DNA]</scope>
    <source>
        <strain evidence="2">cv. AL8/78</strain>
    </source>
</reference>
<evidence type="ECO:0000259" key="1">
    <source>
        <dbReference type="PROSITE" id="PS50090"/>
    </source>
</evidence>
<accession>A0A453JAD4</accession>
<dbReference type="PANTHER" id="PTHR47863:SF8">
    <property type="entry name" value="MYB-LIKE DOMAIN-CONTAINING PROTEIN"/>
    <property type="match status" value="1"/>
</dbReference>
<dbReference type="InterPro" id="IPR009057">
    <property type="entry name" value="Homeodomain-like_sf"/>
</dbReference>
<dbReference type="Gene3D" id="1.10.10.60">
    <property type="entry name" value="Homeodomain-like"/>
    <property type="match status" value="1"/>
</dbReference>
<dbReference type="AlphaFoldDB" id="A0A453JAD4"/>
<evidence type="ECO:0000313" key="2">
    <source>
        <dbReference type="EnsemblPlants" id="AET4Gv20847900.3"/>
    </source>
</evidence>
<sequence>KSHGDSNSNLSREVPYSARDRFSSVANRNIGVGKENCLMNSPNCNFSDRLGAISSRNISRRKVSFQEMGTVAPNSTWKTLRYQDQFVHSPARKRYYPYPPEHYPHTPAMRSPLAPSKTPFTSTTARRKMIFWTEAEEVALREAVAKFAPNGEAAKEKRSISWVRIHEYCRESIHPTRCPDDLRKKWNRMKNKLGACPEDGSVGGDGCF</sequence>
<dbReference type="PROSITE" id="PS50090">
    <property type="entry name" value="MYB_LIKE"/>
    <property type="match status" value="1"/>
</dbReference>
<dbReference type="InterPro" id="IPR001005">
    <property type="entry name" value="SANT/Myb"/>
</dbReference>
<reference evidence="2" key="3">
    <citation type="journal article" date="2017" name="Nature">
        <title>Genome sequence of the progenitor of the wheat D genome Aegilops tauschii.</title>
        <authorList>
            <person name="Luo M.C."/>
            <person name="Gu Y.Q."/>
            <person name="Puiu D."/>
            <person name="Wang H."/>
            <person name="Twardziok S.O."/>
            <person name="Deal K.R."/>
            <person name="Huo N."/>
            <person name="Zhu T."/>
            <person name="Wang L."/>
            <person name="Wang Y."/>
            <person name="McGuire P.E."/>
            <person name="Liu S."/>
            <person name="Long H."/>
            <person name="Ramasamy R.K."/>
            <person name="Rodriguez J.C."/>
            <person name="Van S.L."/>
            <person name="Yuan L."/>
            <person name="Wang Z."/>
            <person name="Xia Z."/>
            <person name="Xiao L."/>
            <person name="Anderson O.D."/>
            <person name="Ouyang S."/>
            <person name="Liang Y."/>
            <person name="Zimin A.V."/>
            <person name="Pertea G."/>
            <person name="Qi P."/>
            <person name="Bennetzen J.L."/>
            <person name="Dai X."/>
            <person name="Dawson M.W."/>
            <person name="Muller H.G."/>
            <person name="Kugler K."/>
            <person name="Rivarola-Duarte L."/>
            <person name="Spannagl M."/>
            <person name="Mayer K.F.X."/>
            <person name="Lu F.H."/>
            <person name="Bevan M.W."/>
            <person name="Leroy P."/>
            <person name="Li P."/>
            <person name="You F.M."/>
            <person name="Sun Q."/>
            <person name="Liu Z."/>
            <person name="Lyons E."/>
            <person name="Wicker T."/>
            <person name="Salzberg S.L."/>
            <person name="Devos K.M."/>
            <person name="Dvorak J."/>
        </authorList>
    </citation>
    <scope>NUCLEOTIDE SEQUENCE [LARGE SCALE GENOMIC DNA]</scope>
    <source>
        <strain evidence="2">cv. AL8/78</strain>
    </source>
</reference>
<reference evidence="2" key="4">
    <citation type="submission" date="2019-03" db="UniProtKB">
        <authorList>
            <consortium name="EnsemblPlants"/>
        </authorList>
    </citation>
    <scope>IDENTIFICATION</scope>
</reference>
<dbReference type="EnsemblPlants" id="AET4Gv20847900.3">
    <property type="protein sequence ID" value="AET4Gv20847900.3"/>
    <property type="gene ID" value="AET4Gv20847900"/>
</dbReference>
<protein>
    <recommendedName>
        <fullName evidence="1">Myb-like domain-containing protein</fullName>
    </recommendedName>
</protein>
<proteinExistence type="predicted"/>
<dbReference type="Proteomes" id="UP000015105">
    <property type="component" value="Chromosome 4D"/>
</dbReference>
<dbReference type="SMART" id="SM00717">
    <property type="entry name" value="SANT"/>
    <property type="match status" value="1"/>
</dbReference>
<reference evidence="3" key="2">
    <citation type="journal article" date="2017" name="Nat. Plants">
        <title>The Aegilops tauschii genome reveals multiple impacts of transposons.</title>
        <authorList>
            <person name="Zhao G."/>
            <person name="Zou C."/>
            <person name="Li K."/>
            <person name="Wang K."/>
            <person name="Li T."/>
            <person name="Gao L."/>
            <person name="Zhang X."/>
            <person name="Wang H."/>
            <person name="Yang Z."/>
            <person name="Liu X."/>
            <person name="Jiang W."/>
            <person name="Mao L."/>
            <person name="Kong X."/>
            <person name="Jiao Y."/>
            <person name="Jia J."/>
        </authorList>
    </citation>
    <scope>NUCLEOTIDE SEQUENCE [LARGE SCALE GENOMIC DNA]</scope>
    <source>
        <strain evidence="3">cv. AL8/78</strain>
    </source>
</reference>
<feature type="domain" description="Myb-like" evidence="1">
    <location>
        <begin position="132"/>
        <end position="190"/>
    </location>
</feature>
<dbReference type="Gramene" id="AET4Gv20847900.3">
    <property type="protein sequence ID" value="AET4Gv20847900.3"/>
    <property type="gene ID" value="AET4Gv20847900"/>
</dbReference>
<keyword evidence="3" id="KW-1185">Reference proteome</keyword>
<dbReference type="PANTHER" id="PTHR47863">
    <property type="entry name" value="RING/FYVE/PHD ZINC FINGER SUPERFAMILY PROTEIN"/>
    <property type="match status" value="1"/>
</dbReference>
<name>A0A453JAD4_AEGTS</name>
<organism evidence="2 3">
    <name type="scientific">Aegilops tauschii subsp. strangulata</name>
    <name type="common">Goatgrass</name>
    <dbReference type="NCBI Taxonomy" id="200361"/>
    <lineage>
        <taxon>Eukaryota</taxon>
        <taxon>Viridiplantae</taxon>
        <taxon>Streptophyta</taxon>
        <taxon>Embryophyta</taxon>
        <taxon>Tracheophyta</taxon>
        <taxon>Spermatophyta</taxon>
        <taxon>Magnoliopsida</taxon>
        <taxon>Liliopsida</taxon>
        <taxon>Poales</taxon>
        <taxon>Poaceae</taxon>
        <taxon>BOP clade</taxon>
        <taxon>Pooideae</taxon>
        <taxon>Triticodae</taxon>
        <taxon>Triticeae</taxon>
        <taxon>Triticinae</taxon>
        <taxon>Aegilops</taxon>
    </lineage>
</organism>
<dbReference type="SUPFAM" id="SSF46689">
    <property type="entry name" value="Homeodomain-like"/>
    <property type="match status" value="1"/>
</dbReference>
<dbReference type="CDD" id="cd00167">
    <property type="entry name" value="SANT"/>
    <property type="match status" value="1"/>
</dbReference>
<evidence type="ECO:0000313" key="3">
    <source>
        <dbReference type="Proteomes" id="UP000015105"/>
    </source>
</evidence>
<reference evidence="3" key="1">
    <citation type="journal article" date="2014" name="Science">
        <title>Ancient hybridizations among the ancestral genomes of bread wheat.</title>
        <authorList>
            <consortium name="International Wheat Genome Sequencing Consortium,"/>
            <person name="Marcussen T."/>
            <person name="Sandve S.R."/>
            <person name="Heier L."/>
            <person name="Spannagl M."/>
            <person name="Pfeifer M."/>
            <person name="Jakobsen K.S."/>
            <person name="Wulff B.B."/>
            <person name="Steuernagel B."/>
            <person name="Mayer K.F."/>
            <person name="Olsen O.A."/>
        </authorList>
    </citation>
    <scope>NUCLEOTIDE SEQUENCE [LARGE SCALE GENOMIC DNA]</scope>
    <source>
        <strain evidence="3">cv. AL8/78</strain>
    </source>
</reference>